<accession>A0A2J6RNP5</accession>
<keyword evidence="1" id="KW-0732">Signal</keyword>
<sequence>MQFQPILALAGLLASWALADPNPQSPQQTAPTFEVLESQVEMVATQTDFLSIISSLSTNTAALASVTAFCSGVQTARTGQKAWGPDEVYCLNTVEASVSKQLRAGQTVGSDYLDSLPSGVQPFFASIVNQEYAILDSNGFTSLANYLPATGTSTAVALWETGGLRVASAVAVGLVGAVMTL</sequence>
<dbReference type="Proteomes" id="UP000235786">
    <property type="component" value="Unassembled WGS sequence"/>
</dbReference>
<protein>
    <submittedName>
        <fullName evidence="2">Uncharacterized protein</fullName>
    </submittedName>
</protein>
<reference evidence="2 3" key="1">
    <citation type="submission" date="2016-04" db="EMBL/GenBank/DDBJ databases">
        <title>A degradative enzymes factory behind the ericoid mycorrhizal symbiosis.</title>
        <authorList>
            <consortium name="DOE Joint Genome Institute"/>
            <person name="Martino E."/>
            <person name="Morin E."/>
            <person name="Grelet G."/>
            <person name="Kuo A."/>
            <person name="Kohler A."/>
            <person name="Daghino S."/>
            <person name="Barry K."/>
            <person name="Choi C."/>
            <person name="Cichocki N."/>
            <person name="Clum A."/>
            <person name="Copeland A."/>
            <person name="Hainaut M."/>
            <person name="Haridas S."/>
            <person name="Labutti K."/>
            <person name="Lindquist E."/>
            <person name="Lipzen A."/>
            <person name="Khouja H.-R."/>
            <person name="Murat C."/>
            <person name="Ohm R."/>
            <person name="Olson A."/>
            <person name="Spatafora J."/>
            <person name="Veneault-Fourrey C."/>
            <person name="Henrissat B."/>
            <person name="Grigoriev I."/>
            <person name="Martin F."/>
            <person name="Perotto S."/>
        </authorList>
    </citation>
    <scope>NUCLEOTIDE SEQUENCE [LARGE SCALE GENOMIC DNA]</scope>
    <source>
        <strain evidence="2 3">F</strain>
    </source>
</reference>
<name>A0A2J6RNP5_HYAVF</name>
<proteinExistence type="predicted"/>
<organism evidence="2 3">
    <name type="scientific">Hyaloscypha variabilis (strain UAMH 11265 / GT02V1 / F)</name>
    <name type="common">Meliniomyces variabilis</name>
    <dbReference type="NCBI Taxonomy" id="1149755"/>
    <lineage>
        <taxon>Eukaryota</taxon>
        <taxon>Fungi</taxon>
        <taxon>Dikarya</taxon>
        <taxon>Ascomycota</taxon>
        <taxon>Pezizomycotina</taxon>
        <taxon>Leotiomycetes</taxon>
        <taxon>Helotiales</taxon>
        <taxon>Hyaloscyphaceae</taxon>
        <taxon>Hyaloscypha</taxon>
        <taxon>Hyaloscypha variabilis</taxon>
    </lineage>
</organism>
<feature type="signal peptide" evidence="1">
    <location>
        <begin position="1"/>
        <end position="19"/>
    </location>
</feature>
<keyword evidence="3" id="KW-1185">Reference proteome</keyword>
<evidence type="ECO:0000256" key="1">
    <source>
        <dbReference type="SAM" id="SignalP"/>
    </source>
</evidence>
<evidence type="ECO:0000313" key="3">
    <source>
        <dbReference type="Proteomes" id="UP000235786"/>
    </source>
</evidence>
<feature type="chain" id="PRO_5014400279" evidence="1">
    <location>
        <begin position="20"/>
        <end position="181"/>
    </location>
</feature>
<dbReference type="AlphaFoldDB" id="A0A2J6RNP5"/>
<gene>
    <name evidence="2" type="ORF">L207DRAFT_566954</name>
</gene>
<dbReference type="OrthoDB" id="3554208at2759"/>
<dbReference type="EMBL" id="KZ613946">
    <property type="protein sequence ID" value="PMD40120.1"/>
    <property type="molecule type" value="Genomic_DNA"/>
</dbReference>
<evidence type="ECO:0000313" key="2">
    <source>
        <dbReference type="EMBL" id="PMD40120.1"/>
    </source>
</evidence>